<dbReference type="Pfam" id="PF13848">
    <property type="entry name" value="Thioredoxin_6"/>
    <property type="match status" value="1"/>
</dbReference>
<keyword evidence="10" id="KW-0676">Redox-active center</keyword>
<gene>
    <name evidence="14" type="ORF">COCON_G00028930</name>
</gene>
<evidence type="ECO:0000256" key="5">
    <source>
        <dbReference type="ARBA" id="ARBA00022729"/>
    </source>
</evidence>
<dbReference type="EMBL" id="JAFJMO010000002">
    <property type="protein sequence ID" value="KAJ8284043.1"/>
    <property type="molecule type" value="Genomic_DNA"/>
</dbReference>
<accession>A0A9Q1DYD4</accession>
<feature type="signal peptide" evidence="12">
    <location>
        <begin position="1"/>
        <end position="19"/>
    </location>
</feature>
<dbReference type="PROSITE" id="PS51352">
    <property type="entry name" value="THIOREDOXIN_2"/>
    <property type="match status" value="1"/>
</dbReference>
<evidence type="ECO:0000313" key="15">
    <source>
        <dbReference type="Proteomes" id="UP001152803"/>
    </source>
</evidence>
<evidence type="ECO:0000256" key="4">
    <source>
        <dbReference type="ARBA" id="ARBA00012723"/>
    </source>
</evidence>
<dbReference type="CDD" id="cd02961">
    <property type="entry name" value="PDI_a_family"/>
    <property type="match status" value="1"/>
</dbReference>
<evidence type="ECO:0000256" key="8">
    <source>
        <dbReference type="ARBA" id="ARBA00023157"/>
    </source>
</evidence>
<evidence type="ECO:0000256" key="3">
    <source>
        <dbReference type="ARBA" id="ARBA00006347"/>
    </source>
</evidence>
<dbReference type="PANTHER" id="PTHR18929:SF58">
    <property type="entry name" value="PROTEIN DISULFIDE-ISOMERASE-LIKE PROTEIN OF THE TESTIS"/>
    <property type="match status" value="1"/>
</dbReference>
<dbReference type="AlphaFoldDB" id="A0A9Q1DYD4"/>
<evidence type="ECO:0000256" key="10">
    <source>
        <dbReference type="ARBA" id="ARBA00023284"/>
    </source>
</evidence>
<dbReference type="CDD" id="cd02982">
    <property type="entry name" value="PDI_b'_family"/>
    <property type="match status" value="1"/>
</dbReference>
<dbReference type="FunFam" id="3.40.30.10:FF:000042">
    <property type="entry name" value="protein disulfide-isomerase A2"/>
    <property type="match status" value="1"/>
</dbReference>
<name>A0A9Q1DYD4_CONCO</name>
<dbReference type="Gene3D" id="3.40.30.10">
    <property type="entry name" value="Glutaredoxin"/>
    <property type="match status" value="4"/>
</dbReference>
<evidence type="ECO:0000256" key="12">
    <source>
        <dbReference type="SAM" id="SignalP"/>
    </source>
</evidence>
<evidence type="ECO:0000313" key="14">
    <source>
        <dbReference type="EMBL" id="KAJ8284043.1"/>
    </source>
</evidence>
<dbReference type="InterPro" id="IPR036249">
    <property type="entry name" value="Thioredoxin-like_sf"/>
</dbReference>
<dbReference type="CDD" id="cd02995">
    <property type="entry name" value="PDI_a_PDI_a'_C"/>
    <property type="match status" value="1"/>
</dbReference>
<evidence type="ECO:0000256" key="6">
    <source>
        <dbReference type="ARBA" id="ARBA00022737"/>
    </source>
</evidence>
<keyword evidence="11" id="KW-0175">Coiled coil</keyword>
<dbReference type="InterPro" id="IPR013766">
    <property type="entry name" value="Thioredoxin_domain"/>
</dbReference>
<keyword evidence="9" id="KW-0413">Isomerase</keyword>
<keyword evidence="6" id="KW-0677">Repeat</keyword>
<evidence type="ECO:0000256" key="7">
    <source>
        <dbReference type="ARBA" id="ARBA00022824"/>
    </source>
</evidence>
<keyword evidence="7" id="KW-0256">Endoplasmic reticulum</keyword>
<dbReference type="GO" id="GO:0006457">
    <property type="term" value="P:protein folding"/>
    <property type="evidence" value="ECO:0007669"/>
    <property type="project" value="TreeGrafter"/>
</dbReference>
<dbReference type="EC" id="5.3.4.1" evidence="4"/>
<dbReference type="Proteomes" id="UP001152803">
    <property type="component" value="Unassembled WGS sequence"/>
</dbReference>
<dbReference type="InterPro" id="IPR005792">
    <property type="entry name" value="Prot_disulphide_isomerase"/>
</dbReference>
<reference evidence="14" key="1">
    <citation type="journal article" date="2023" name="Science">
        <title>Genome structures resolve the early diversification of teleost fishes.</title>
        <authorList>
            <person name="Parey E."/>
            <person name="Louis A."/>
            <person name="Montfort J."/>
            <person name="Bouchez O."/>
            <person name="Roques C."/>
            <person name="Iampietro C."/>
            <person name="Lluch J."/>
            <person name="Castinel A."/>
            <person name="Donnadieu C."/>
            <person name="Desvignes T."/>
            <person name="Floi Bucao C."/>
            <person name="Jouanno E."/>
            <person name="Wen M."/>
            <person name="Mejri S."/>
            <person name="Dirks R."/>
            <person name="Jansen H."/>
            <person name="Henkel C."/>
            <person name="Chen W.J."/>
            <person name="Zahm M."/>
            <person name="Cabau C."/>
            <person name="Klopp C."/>
            <person name="Thompson A.W."/>
            <person name="Robinson-Rechavi M."/>
            <person name="Braasch I."/>
            <person name="Lecointre G."/>
            <person name="Bobe J."/>
            <person name="Postlethwait J.H."/>
            <person name="Berthelot C."/>
            <person name="Roest Crollius H."/>
            <person name="Guiguen Y."/>
        </authorList>
    </citation>
    <scope>NUCLEOTIDE SEQUENCE</scope>
    <source>
        <strain evidence="14">Concon-B</strain>
    </source>
</reference>
<proteinExistence type="inferred from homology"/>
<comment type="caution">
    <text evidence="14">The sequence shown here is derived from an EMBL/GenBank/DDBJ whole genome shotgun (WGS) entry which is preliminary data.</text>
</comment>
<protein>
    <recommendedName>
        <fullName evidence="4">protein disulfide-isomerase</fullName>
        <ecNumber evidence="4">5.3.4.1</ecNumber>
    </recommendedName>
</protein>
<evidence type="ECO:0000259" key="13">
    <source>
        <dbReference type="PROSITE" id="PS51352"/>
    </source>
</evidence>
<evidence type="ECO:0000256" key="9">
    <source>
        <dbReference type="ARBA" id="ARBA00023235"/>
    </source>
</evidence>
<comment type="catalytic activity">
    <reaction evidence="1">
        <text>Catalyzes the rearrangement of -S-S- bonds in proteins.</text>
        <dbReference type="EC" id="5.3.4.1"/>
    </reaction>
</comment>
<dbReference type="GO" id="GO:0005788">
    <property type="term" value="C:endoplasmic reticulum lumen"/>
    <property type="evidence" value="ECO:0007669"/>
    <property type="project" value="UniProtKB-SubCell"/>
</dbReference>
<keyword evidence="15" id="KW-1185">Reference proteome</keyword>
<dbReference type="GO" id="GO:0034976">
    <property type="term" value="P:response to endoplasmic reticulum stress"/>
    <property type="evidence" value="ECO:0007669"/>
    <property type="project" value="TreeGrafter"/>
</dbReference>
<dbReference type="PANTHER" id="PTHR18929">
    <property type="entry name" value="PROTEIN DISULFIDE ISOMERASE"/>
    <property type="match status" value="1"/>
</dbReference>
<dbReference type="FunFam" id="3.40.30.10:FF:000167">
    <property type="entry name" value="Protein disulfide isomerase like, testis expressed"/>
    <property type="match status" value="1"/>
</dbReference>
<dbReference type="NCBIfam" id="TIGR01130">
    <property type="entry name" value="ER_PDI_fam"/>
    <property type="match status" value="1"/>
</dbReference>
<sequence length="525" mass="59715">MKELLVSLLLVACLWGTAAVNQMQANENKENKVKKTKTSAIKEEKGVLVLKKSNFDQALRQHKQLLVIFHAPFSGESQSLSTEFTKAAEQLKAESFKVHLGVIDVSNEKDLAKELNVTGFPSLRLFISGDKQNPVICPDMKTASSIITWLKRRSGRSAKLIKDLPEAEIFIAVEDVVILGFYKDLEKGAVEAFYAAAADMPDLPFGVTKNKQVFSKYEITKDTVVLFKASKKSDVYEVSSEVSEQDVIHFIRVHEMDLVTEYNAMTSAKILNSVITNHLILFDNKSDENFGKNYEAFQNVATAFIGKVLFVLIDTDEPRNGRILEYFRVRAVETPSVRMVNLTDNMQYQMPSEVTSDEVKAFCQKYLDGKAKLKLQSEPIPKDWDKGPVKELVGSNFEKVGFNEDRNVFIMFYAPWSKECKALFQLWEKLGKVYEKHETVVIARIDATANDINILLQQRYPALMFFPAVFAEKAIPYVGDRTLEAMVEFIENQVELAKGEKAKEEEERKKYIETQKLMDKEKDEL</sequence>
<feature type="coiled-coil region" evidence="11">
    <location>
        <begin position="487"/>
        <end position="514"/>
    </location>
</feature>
<evidence type="ECO:0000256" key="11">
    <source>
        <dbReference type="SAM" id="Coils"/>
    </source>
</evidence>
<feature type="chain" id="PRO_5040141274" description="protein disulfide-isomerase" evidence="12">
    <location>
        <begin position="20"/>
        <end position="525"/>
    </location>
</feature>
<dbReference type="SUPFAM" id="SSF52833">
    <property type="entry name" value="Thioredoxin-like"/>
    <property type="match status" value="4"/>
</dbReference>
<comment type="similarity">
    <text evidence="3">Belongs to the protein disulfide isomerase family.</text>
</comment>
<dbReference type="GO" id="GO:0003756">
    <property type="term" value="F:protein disulfide isomerase activity"/>
    <property type="evidence" value="ECO:0007669"/>
    <property type="project" value="UniProtKB-EC"/>
</dbReference>
<evidence type="ECO:0000256" key="2">
    <source>
        <dbReference type="ARBA" id="ARBA00004319"/>
    </source>
</evidence>
<comment type="subcellular location">
    <subcellularLocation>
        <location evidence="2">Endoplasmic reticulum lumen</location>
    </subcellularLocation>
</comment>
<dbReference type="OrthoDB" id="72053at2759"/>
<evidence type="ECO:0000256" key="1">
    <source>
        <dbReference type="ARBA" id="ARBA00001182"/>
    </source>
</evidence>
<keyword evidence="5 12" id="KW-0732">Signal</keyword>
<dbReference type="Pfam" id="PF00085">
    <property type="entry name" value="Thioredoxin"/>
    <property type="match status" value="2"/>
</dbReference>
<keyword evidence="8" id="KW-1015">Disulfide bond</keyword>
<dbReference type="CDD" id="cd02981">
    <property type="entry name" value="PDI_b_family"/>
    <property type="match status" value="1"/>
</dbReference>
<organism evidence="14 15">
    <name type="scientific">Conger conger</name>
    <name type="common">Conger eel</name>
    <name type="synonym">Muraena conger</name>
    <dbReference type="NCBI Taxonomy" id="82655"/>
    <lineage>
        <taxon>Eukaryota</taxon>
        <taxon>Metazoa</taxon>
        <taxon>Chordata</taxon>
        <taxon>Craniata</taxon>
        <taxon>Vertebrata</taxon>
        <taxon>Euteleostomi</taxon>
        <taxon>Actinopterygii</taxon>
        <taxon>Neopterygii</taxon>
        <taxon>Teleostei</taxon>
        <taxon>Anguilliformes</taxon>
        <taxon>Congridae</taxon>
        <taxon>Conger</taxon>
    </lineage>
</organism>
<feature type="domain" description="Thioredoxin" evidence="13">
    <location>
        <begin position="353"/>
        <end position="495"/>
    </location>
</feature>